<dbReference type="Gene3D" id="2.170.270.10">
    <property type="entry name" value="SET domain"/>
    <property type="match status" value="1"/>
</dbReference>
<organism evidence="3 4">
    <name type="scientific">Seminavis robusta</name>
    <dbReference type="NCBI Taxonomy" id="568900"/>
    <lineage>
        <taxon>Eukaryota</taxon>
        <taxon>Sar</taxon>
        <taxon>Stramenopiles</taxon>
        <taxon>Ochrophyta</taxon>
        <taxon>Bacillariophyta</taxon>
        <taxon>Bacillariophyceae</taxon>
        <taxon>Bacillariophycidae</taxon>
        <taxon>Naviculales</taxon>
        <taxon>Naviculaceae</taxon>
        <taxon>Seminavis</taxon>
    </lineage>
</organism>
<dbReference type="PANTHER" id="PTHR47332:SF4">
    <property type="entry name" value="SET DOMAIN-CONTAINING PROTEIN 5"/>
    <property type="match status" value="1"/>
</dbReference>
<dbReference type="PANTHER" id="PTHR47332">
    <property type="entry name" value="SET DOMAIN-CONTAINING PROTEIN 5"/>
    <property type="match status" value="1"/>
</dbReference>
<protein>
    <submittedName>
        <fullName evidence="3">SET</fullName>
    </submittedName>
</protein>
<feature type="domain" description="SET" evidence="2">
    <location>
        <begin position="70"/>
        <end position="239"/>
    </location>
</feature>
<proteinExistence type="predicted"/>
<dbReference type="Pfam" id="PF00856">
    <property type="entry name" value="SET"/>
    <property type="match status" value="1"/>
</dbReference>
<evidence type="ECO:0000313" key="4">
    <source>
        <dbReference type="Proteomes" id="UP001153069"/>
    </source>
</evidence>
<dbReference type="InterPro" id="IPR053185">
    <property type="entry name" value="SET_domain_protein"/>
</dbReference>
<dbReference type="EMBL" id="CAICTM010000386">
    <property type="protein sequence ID" value="CAB9509364.1"/>
    <property type="molecule type" value="Genomic_DNA"/>
</dbReference>
<dbReference type="InterPro" id="IPR046341">
    <property type="entry name" value="SET_dom_sf"/>
</dbReference>
<sequence>MPSATAESAYDPRARSCAWCYAVLLTTTTGGVGSGVSCAACPRSFCSGPCRDMDWSTHSFWCGKAGEKGVDFEICHISGKGLGMIAKRSFERGEKILAERPVLTTTNVVATCNDQTNTTAAANESIRVAAMSLTPLQGSLDDKVHANGVCLESQDPEQPTPPPPPQTTTTSNSDDKENSEQDDDDDDDNMAAGLFLTFSRVNHDCLGNADHYFDHQHGVELLVANHRIEAQTEITFPYTRSGKQRQICLEWRGFTCHCKACQIPFWNDQVNAMCTLDSRITQLGGCSCDQKRAKAVQSAKTLLVIYDRVQASCRDYARVHYDLFQILVLQNDTMPEARRHMLLAHDYALSFCGYDQHETVLKYRGYVDHPERHGNYRAID</sequence>
<dbReference type="Proteomes" id="UP001153069">
    <property type="component" value="Unassembled WGS sequence"/>
</dbReference>
<evidence type="ECO:0000256" key="1">
    <source>
        <dbReference type="SAM" id="MobiDB-lite"/>
    </source>
</evidence>
<feature type="compositionally biased region" description="Acidic residues" evidence="1">
    <location>
        <begin position="180"/>
        <end position="189"/>
    </location>
</feature>
<evidence type="ECO:0000259" key="2">
    <source>
        <dbReference type="PROSITE" id="PS50280"/>
    </source>
</evidence>
<dbReference type="PROSITE" id="PS50280">
    <property type="entry name" value="SET"/>
    <property type="match status" value="1"/>
</dbReference>
<reference evidence="3" key="1">
    <citation type="submission" date="2020-06" db="EMBL/GenBank/DDBJ databases">
        <authorList>
            <consortium name="Plant Systems Biology data submission"/>
        </authorList>
    </citation>
    <scope>NUCLEOTIDE SEQUENCE</scope>
    <source>
        <strain evidence="3">D6</strain>
    </source>
</reference>
<evidence type="ECO:0000313" key="3">
    <source>
        <dbReference type="EMBL" id="CAB9509364.1"/>
    </source>
</evidence>
<accession>A0A9N8DVN7</accession>
<gene>
    <name evidence="3" type="ORF">SEMRO_387_G132030.1</name>
</gene>
<dbReference type="OrthoDB" id="57654at2759"/>
<feature type="region of interest" description="Disordered" evidence="1">
    <location>
        <begin position="151"/>
        <end position="190"/>
    </location>
</feature>
<keyword evidence="4" id="KW-1185">Reference proteome</keyword>
<name>A0A9N8DVN7_9STRA</name>
<dbReference type="InterPro" id="IPR001214">
    <property type="entry name" value="SET_dom"/>
</dbReference>
<dbReference type="SUPFAM" id="SSF82199">
    <property type="entry name" value="SET domain"/>
    <property type="match status" value="1"/>
</dbReference>
<dbReference type="AlphaFoldDB" id="A0A9N8DVN7"/>
<comment type="caution">
    <text evidence="3">The sequence shown here is derived from an EMBL/GenBank/DDBJ whole genome shotgun (WGS) entry which is preliminary data.</text>
</comment>